<proteinExistence type="predicted"/>
<dbReference type="Pfam" id="PF14598">
    <property type="entry name" value="PAS_11"/>
    <property type="match status" value="1"/>
</dbReference>
<dbReference type="InterPro" id="IPR000014">
    <property type="entry name" value="PAS"/>
</dbReference>
<dbReference type="Proteomes" id="UP000288716">
    <property type="component" value="Unassembled WGS sequence"/>
</dbReference>
<name>A0A443SJ93_9ACAR</name>
<organism evidence="3 4">
    <name type="scientific">Leptotrombidium deliense</name>
    <dbReference type="NCBI Taxonomy" id="299467"/>
    <lineage>
        <taxon>Eukaryota</taxon>
        <taxon>Metazoa</taxon>
        <taxon>Ecdysozoa</taxon>
        <taxon>Arthropoda</taxon>
        <taxon>Chelicerata</taxon>
        <taxon>Arachnida</taxon>
        <taxon>Acari</taxon>
        <taxon>Acariformes</taxon>
        <taxon>Trombidiformes</taxon>
        <taxon>Prostigmata</taxon>
        <taxon>Anystina</taxon>
        <taxon>Parasitengona</taxon>
        <taxon>Trombiculoidea</taxon>
        <taxon>Trombiculidae</taxon>
        <taxon>Leptotrombidium</taxon>
    </lineage>
</organism>
<dbReference type="STRING" id="299467.A0A443SJ93"/>
<dbReference type="CDD" id="cd00130">
    <property type="entry name" value="PAS"/>
    <property type="match status" value="2"/>
</dbReference>
<feature type="domain" description="PAS" evidence="2">
    <location>
        <begin position="198"/>
        <end position="232"/>
    </location>
</feature>
<dbReference type="AlphaFoldDB" id="A0A443SJ93"/>
<protein>
    <submittedName>
        <fullName evidence="3">Aryl hydrocarbon receptor nuclear translocator-like protein</fullName>
    </submittedName>
</protein>
<evidence type="ECO:0000259" key="2">
    <source>
        <dbReference type="PROSITE" id="PS50112"/>
    </source>
</evidence>
<sequence>MASGPLTDIKDSTKSTWKPTTLKDEYIYDLMASQNSFTIVTSADGKIMFVSPTCEMFLGHSYHDMIGFDLHCFVHPSDICTVNGYLQEAKRHMISKGVLLSQRITFRCRMKEKCQPRTEVFAYQYVNITGFMKMFPEVSKNVKEVCLKRYGASRRKLSTLSTLRTMFFAVVQIVKLNPRDLFLSEANDDEYRTRLTLDGRLVDADHRISLITGHFPDEVRGNSAYDYIHEDDLPISLFAHKLMLSNSNGTGVIVHRLRTCSNSYVFVQSAGYLDYDKDTGSVSHFVCVSKLLIDHEGMEERNKFVNKFTPHISNSSAKALYESLKVVVGPRSSQLTYEQSTGCLTEAGSHSKTQVNTTVPLANPHNPAEAMEVIDRIAQRYGVFNPPVVVSSTTNEDEEESQFAAQNEANQVCHPIPYYGTLPLLRQLNNSYGGDILANPMSHFQSTMSHPGYSINSMTQFNGVNQPMTGAIVFNFGERNNVPQFSNNMHFNPFARENMYTPFNHNSNVHSFDSTLNQDSDSSQSVTSPSESNADCGSYDDNGIYDITAEEETDFKPVFNVQTNEQQHVCPDEENEFNFLEPIPSMFSDKEEFSPILLTDHNTANELLATDHWSETLENDLISAKKA</sequence>
<dbReference type="Gene3D" id="3.30.450.20">
    <property type="entry name" value="PAS domain"/>
    <property type="match status" value="2"/>
</dbReference>
<keyword evidence="4" id="KW-1185">Reference proteome</keyword>
<reference evidence="3 4" key="1">
    <citation type="journal article" date="2018" name="Gigascience">
        <title>Genomes of trombidid mites reveal novel predicted allergens and laterally-transferred genes associated with secondary metabolism.</title>
        <authorList>
            <person name="Dong X."/>
            <person name="Chaisiri K."/>
            <person name="Xia D."/>
            <person name="Armstrong S.D."/>
            <person name="Fang Y."/>
            <person name="Donnelly M.J."/>
            <person name="Kadowaki T."/>
            <person name="McGarry J.W."/>
            <person name="Darby A.C."/>
            <person name="Makepeace B.L."/>
        </authorList>
    </citation>
    <scope>NUCLEOTIDE SEQUENCE [LARGE SCALE GENOMIC DNA]</scope>
    <source>
        <strain evidence="3">UoL-UT</strain>
    </source>
</reference>
<dbReference type="SUPFAM" id="SSF55785">
    <property type="entry name" value="PYP-like sensor domain (PAS domain)"/>
    <property type="match status" value="2"/>
</dbReference>
<feature type="region of interest" description="Disordered" evidence="1">
    <location>
        <begin position="511"/>
        <end position="541"/>
    </location>
</feature>
<dbReference type="VEuPathDB" id="VectorBase:LDEU004443"/>
<dbReference type="OrthoDB" id="7788762at2759"/>
<dbReference type="SMART" id="SM00091">
    <property type="entry name" value="PAS"/>
    <property type="match status" value="2"/>
</dbReference>
<gene>
    <name evidence="3" type="ORF">B4U80_12855</name>
</gene>
<feature type="domain" description="PAS" evidence="2">
    <location>
        <begin position="23"/>
        <end position="93"/>
    </location>
</feature>
<dbReference type="PANTHER" id="PTHR23042">
    <property type="entry name" value="CIRCADIAN PROTEIN CLOCK/ARNT/BMAL/PAS"/>
    <property type="match status" value="1"/>
</dbReference>
<evidence type="ECO:0000256" key="1">
    <source>
        <dbReference type="SAM" id="MobiDB-lite"/>
    </source>
</evidence>
<evidence type="ECO:0000313" key="3">
    <source>
        <dbReference type="EMBL" id="RWS27597.1"/>
    </source>
</evidence>
<feature type="compositionally biased region" description="Low complexity" evidence="1">
    <location>
        <begin position="520"/>
        <end position="532"/>
    </location>
</feature>
<keyword evidence="3" id="KW-0675">Receptor</keyword>
<accession>A0A443SJ93</accession>
<comment type="caution">
    <text evidence="3">The sequence shown here is derived from an EMBL/GenBank/DDBJ whole genome shotgun (WGS) entry which is preliminary data.</text>
</comment>
<dbReference type="InterPro" id="IPR050933">
    <property type="entry name" value="Circadian_TF"/>
</dbReference>
<evidence type="ECO:0000313" key="4">
    <source>
        <dbReference type="Proteomes" id="UP000288716"/>
    </source>
</evidence>
<dbReference type="EMBL" id="NCKV01001897">
    <property type="protein sequence ID" value="RWS27597.1"/>
    <property type="molecule type" value="Genomic_DNA"/>
</dbReference>
<dbReference type="InterPro" id="IPR035965">
    <property type="entry name" value="PAS-like_dom_sf"/>
</dbReference>
<dbReference type="PROSITE" id="PS50112">
    <property type="entry name" value="PAS"/>
    <property type="match status" value="2"/>
</dbReference>